<gene>
    <name evidence="1" type="ORF">J2Z31_004116</name>
</gene>
<dbReference type="EMBL" id="JAGILA010000006">
    <property type="protein sequence ID" value="MBP2237593.1"/>
    <property type="molecule type" value="Genomic_DNA"/>
</dbReference>
<comment type="caution">
    <text evidence="1">The sequence shown here is derived from an EMBL/GenBank/DDBJ whole genome shotgun (WGS) entry which is preliminary data.</text>
</comment>
<organism evidence="1 2">
    <name type="scientific">Sinorhizobium kostiense</name>
    <dbReference type="NCBI Taxonomy" id="76747"/>
    <lineage>
        <taxon>Bacteria</taxon>
        <taxon>Pseudomonadati</taxon>
        <taxon>Pseudomonadota</taxon>
        <taxon>Alphaproteobacteria</taxon>
        <taxon>Hyphomicrobiales</taxon>
        <taxon>Rhizobiaceae</taxon>
        <taxon>Sinorhizobium/Ensifer group</taxon>
        <taxon>Sinorhizobium</taxon>
    </lineage>
</organism>
<sequence length="54" mass="6232">MSPWIDLDFKDKDMQRFRCYIDLCASHKARGAVARCLLEGDAPILYCAPGEWVR</sequence>
<evidence type="ECO:0000313" key="1">
    <source>
        <dbReference type="EMBL" id="MBP2237593.1"/>
    </source>
</evidence>
<name>A0ABS4R3Y0_9HYPH</name>
<proteinExistence type="predicted"/>
<reference evidence="1 2" key="1">
    <citation type="submission" date="2021-03" db="EMBL/GenBank/DDBJ databases">
        <title>Genomic Encyclopedia of Type Strains, Phase IV (KMG-IV): sequencing the most valuable type-strain genomes for metagenomic binning, comparative biology and taxonomic classification.</title>
        <authorList>
            <person name="Goeker M."/>
        </authorList>
    </citation>
    <scope>NUCLEOTIDE SEQUENCE [LARGE SCALE GENOMIC DNA]</scope>
    <source>
        <strain evidence="1 2">DSM 13372</strain>
    </source>
</reference>
<accession>A0ABS4R3Y0</accession>
<keyword evidence="2" id="KW-1185">Reference proteome</keyword>
<protein>
    <submittedName>
        <fullName evidence="1">Uncharacterized protein</fullName>
    </submittedName>
</protein>
<dbReference type="Proteomes" id="UP000730739">
    <property type="component" value="Unassembled WGS sequence"/>
</dbReference>
<evidence type="ECO:0000313" key="2">
    <source>
        <dbReference type="Proteomes" id="UP000730739"/>
    </source>
</evidence>